<dbReference type="RefSeq" id="WP_148899870.1">
    <property type="nucleotide sequence ID" value="NZ_VNHY01000005.1"/>
</dbReference>
<dbReference type="Proteomes" id="UP000324595">
    <property type="component" value="Unassembled WGS sequence"/>
</dbReference>
<dbReference type="InterPro" id="IPR046671">
    <property type="entry name" value="DUF6541"/>
</dbReference>
<keyword evidence="1" id="KW-0472">Membrane</keyword>
<feature type="transmembrane region" description="Helical" evidence="1">
    <location>
        <begin position="388"/>
        <end position="409"/>
    </location>
</feature>
<dbReference type="PANTHER" id="PTHR38454:SF1">
    <property type="entry name" value="INTEGRAL MEMBRANE PROTEIN"/>
    <property type="match status" value="1"/>
</dbReference>
<accession>A0A5D3YFQ5</accession>
<evidence type="ECO:0000313" key="2">
    <source>
        <dbReference type="EMBL" id="TYP91728.1"/>
    </source>
</evidence>
<feature type="transmembrane region" description="Helical" evidence="1">
    <location>
        <begin position="161"/>
        <end position="179"/>
    </location>
</feature>
<gene>
    <name evidence="2" type="ORF">LX73_2554</name>
</gene>
<feature type="transmembrane region" description="Helical" evidence="1">
    <location>
        <begin position="137"/>
        <end position="155"/>
    </location>
</feature>
<feature type="transmembrane region" description="Helical" evidence="1">
    <location>
        <begin position="239"/>
        <end position="258"/>
    </location>
</feature>
<proteinExistence type="predicted"/>
<feature type="transmembrane region" description="Helical" evidence="1">
    <location>
        <begin position="208"/>
        <end position="227"/>
    </location>
</feature>
<feature type="transmembrane region" description="Helical" evidence="1">
    <location>
        <begin position="421"/>
        <end position="444"/>
    </location>
</feature>
<feature type="transmembrane region" description="Helical" evidence="1">
    <location>
        <begin position="349"/>
        <end position="368"/>
    </location>
</feature>
<sequence>MTSQKQFEDLKEDFISRLSANKKHLIALSILFILPLILYSAIFFGGKQFMGNDVLQWRAGSQSVIEYVKNHDGEHPNWASNMFSGMPSYVLHNSPPPQNVDTFLKWIGGDTHPLPFFWILLGGAYFFFVIQGVRPFSSALGSILIGFTTYLPIIIEAGHYSKFMAFAFIPWMFVGYYLVSRSSKKLAAFFIFALAMTLQLRANHPQVTYYFLYLLGFWWLYDSWWAYQKDNIQDWLQRTGIAFGAGLLAILCSINLYWRMYEYAQYSIRGGSSLDAAQGSGLSLEYAFSWSQGVGELLTLIIPGLYGGSSGEAYWGPKSFTSGPHYFGAIAFILALIGFFKYRKKIKYLFFGVGSLTMLFSLGYHLPALNEFMFNYMPYFNKFRTPEMWLIVSIFCFSVLAVYGIESLFEIAQNKHQSLNDLFLPLGVALGIGVLFALGSNALLSFEKPNEAQQYAQQLAQRNNVSPDNPQVQQRVEQFINSRIKPKRKEMASSDSIRYLILSLLAAGLIVGFMKNKISKGYLLIGLVILTGYDMLSVGNRYISEDRMVADRLEAEQLIQQRQTPADQFIAQNINSGQDWPYRAYPLMSNPFNSAIQSYFYPSIGGYTGVKLGYYQETVENFLTGSSGNPTINQNSHAVLDMLNAKYITVGQQIPFPGYTQVFSQNNQRVYRNDDVLPKAFFVDSVITVDSPKQAVNQMKASAGFNPATTAIVETDESLQASADTTRSVEVTSYSAKTIELETSSKEKQFLVLSEIYYPDGWNATIDGKPIPIEKTNFILRGLQIPAGNHTITMSFEPAATIWGGRLAWFGHIILWIAGIGAFVVRYQNGEQE</sequence>
<organism evidence="2 3">
    <name type="scientific">Fodinibius salinus</name>
    <dbReference type="NCBI Taxonomy" id="860790"/>
    <lineage>
        <taxon>Bacteria</taxon>
        <taxon>Pseudomonadati</taxon>
        <taxon>Balneolota</taxon>
        <taxon>Balneolia</taxon>
        <taxon>Balneolales</taxon>
        <taxon>Balneolaceae</taxon>
        <taxon>Fodinibius</taxon>
    </lineage>
</organism>
<name>A0A5D3YFQ5_9BACT</name>
<dbReference type="Pfam" id="PF09586">
    <property type="entry name" value="YfhO"/>
    <property type="match status" value="1"/>
</dbReference>
<dbReference type="InterPro" id="IPR018580">
    <property type="entry name" value="Uncharacterised_YfhO"/>
</dbReference>
<dbReference type="EMBL" id="VNHY01000005">
    <property type="protein sequence ID" value="TYP91728.1"/>
    <property type="molecule type" value="Genomic_DNA"/>
</dbReference>
<feature type="transmembrane region" description="Helical" evidence="1">
    <location>
        <begin position="807"/>
        <end position="827"/>
    </location>
</feature>
<evidence type="ECO:0000256" key="1">
    <source>
        <dbReference type="SAM" id="Phobius"/>
    </source>
</evidence>
<keyword evidence="3" id="KW-1185">Reference proteome</keyword>
<dbReference type="OrthoDB" id="9772884at2"/>
<feature type="transmembrane region" description="Helical" evidence="1">
    <location>
        <begin position="496"/>
        <end position="514"/>
    </location>
</feature>
<feature type="transmembrane region" description="Helical" evidence="1">
    <location>
        <begin position="113"/>
        <end position="130"/>
    </location>
</feature>
<feature type="transmembrane region" description="Helical" evidence="1">
    <location>
        <begin position="325"/>
        <end position="342"/>
    </location>
</feature>
<feature type="transmembrane region" description="Helical" evidence="1">
    <location>
        <begin position="25"/>
        <end position="45"/>
    </location>
</feature>
<keyword evidence="1" id="KW-1133">Transmembrane helix</keyword>
<reference evidence="2 3" key="1">
    <citation type="submission" date="2019-07" db="EMBL/GenBank/DDBJ databases">
        <title>Genomic Encyclopedia of Archaeal and Bacterial Type Strains, Phase II (KMG-II): from individual species to whole genera.</title>
        <authorList>
            <person name="Goeker M."/>
        </authorList>
    </citation>
    <scope>NUCLEOTIDE SEQUENCE [LARGE SCALE GENOMIC DNA]</scope>
    <source>
        <strain evidence="2 3">DSM 21935</strain>
    </source>
</reference>
<dbReference type="PANTHER" id="PTHR38454">
    <property type="entry name" value="INTEGRAL MEMBRANE PROTEIN-RELATED"/>
    <property type="match status" value="1"/>
</dbReference>
<keyword evidence="1" id="KW-0812">Transmembrane</keyword>
<feature type="transmembrane region" description="Helical" evidence="1">
    <location>
        <begin position="521"/>
        <end position="543"/>
    </location>
</feature>
<dbReference type="Pfam" id="PF20176">
    <property type="entry name" value="DUF6541"/>
    <property type="match status" value="1"/>
</dbReference>
<comment type="caution">
    <text evidence="2">The sequence shown here is derived from an EMBL/GenBank/DDBJ whole genome shotgun (WGS) entry which is preliminary data.</text>
</comment>
<protein>
    <submittedName>
        <fullName evidence="2">Membrane protein YfhO</fullName>
    </submittedName>
</protein>
<dbReference type="AlphaFoldDB" id="A0A5D3YFQ5"/>
<evidence type="ECO:0000313" key="3">
    <source>
        <dbReference type="Proteomes" id="UP000324595"/>
    </source>
</evidence>